<dbReference type="EMBL" id="UINC01029473">
    <property type="protein sequence ID" value="SVB12252.1"/>
    <property type="molecule type" value="Genomic_DNA"/>
</dbReference>
<name>A0A382BG44_9ZZZZ</name>
<keyword evidence="3" id="KW-0687">Ribonucleoprotein</keyword>
<dbReference type="InterPro" id="IPR013810">
    <property type="entry name" value="Ribosomal_uS5_N"/>
</dbReference>
<dbReference type="GO" id="GO:0005840">
    <property type="term" value="C:ribosome"/>
    <property type="evidence" value="ECO:0007669"/>
    <property type="project" value="UniProtKB-KW"/>
</dbReference>
<dbReference type="SUPFAM" id="SSF54768">
    <property type="entry name" value="dsRNA-binding domain-like"/>
    <property type="match status" value="1"/>
</dbReference>
<evidence type="ECO:0000313" key="5">
    <source>
        <dbReference type="EMBL" id="SVB12252.1"/>
    </source>
</evidence>
<dbReference type="FunFam" id="3.30.230.10:FF:000002">
    <property type="entry name" value="30S ribosomal protein S5"/>
    <property type="match status" value="1"/>
</dbReference>
<dbReference type="PROSITE" id="PS50881">
    <property type="entry name" value="S5_DSRBD"/>
    <property type="match status" value="1"/>
</dbReference>
<dbReference type="GO" id="GO:0003723">
    <property type="term" value="F:RNA binding"/>
    <property type="evidence" value="ECO:0007669"/>
    <property type="project" value="InterPro"/>
</dbReference>
<dbReference type="PANTHER" id="PTHR48277:SF1">
    <property type="entry name" value="MITOCHONDRIAL RIBOSOMAL PROTEIN S5"/>
    <property type="match status" value="1"/>
</dbReference>
<evidence type="ECO:0000256" key="3">
    <source>
        <dbReference type="ARBA" id="ARBA00023274"/>
    </source>
</evidence>
<proteinExistence type="inferred from homology"/>
<dbReference type="GO" id="GO:0003735">
    <property type="term" value="F:structural constituent of ribosome"/>
    <property type="evidence" value="ECO:0007669"/>
    <property type="project" value="InterPro"/>
</dbReference>
<dbReference type="GO" id="GO:0005737">
    <property type="term" value="C:cytoplasm"/>
    <property type="evidence" value="ECO:0007669"/>
    <property type="project" value="UniProtKB-ARBA"/>
</dbReference>
<dbReference type="GO" id="GO:1990904">
    <property type="term" value="C:ribonucleoprotein complex"/>
    <property type="evidence" value="ECO:0007669"/>
    <property type="project" value="UniProtKB-KW"/>
</dbReference>
<dbReference type="InterPro" id="IPR005324">
    <property type="entry name" value="Ribosomal_uS5_C"/>
</dbReference>
<evidence type="ECO:0000256" key="2">
    <source>
        <dbReference type="ARBA" id="ARBA00022980"/>
    </source>
</evidence>
<protein>
    <recommendedName>
        <fullName evidence="4">S5 DRBM domain-containing protein</fullName>
    </recommendedName>
</protein>
<dbReference type="Pfam" id="PF00333">
    <property type="entry name" value="Ribosomal_S5"/>
    <property type="match status" value="1"/>
</dbReference>
<reference evidence="5" key="1">
    <citation type="submission" date="2018-05" db="EMBL/GenBank/DDBJ databases">
        <authorList>
            <person name="Lanie J.A."/>
            <person name="Ng W.-L."/>
            <person name="Kazmierczak K.M."/>
            <person name="Andrzejewski T.M."/>
            <person name="Davidsen T.M."/>
            <person name="Wayne K.J."/>
            <person name="Tettelin H."/>
            <person name="Glass J.I."/>
            <person name="Rusch D."/>
            <person name="Podicherti R."/>
            <person name="Tsui H.-C.T."/>
            <person name="Winkler M.E."/>
        </authorList>
    </citation>
    <scope>NUCLEOTIDE SEQUENCE</scope>
</reference>
<dbReference type="PANTHER" id="PTHR48277">
    <property type="entry name" value="MITOCHONDRIAL RIBOSOMAL PROTEIN S5"/>
    <property type="match status" value="1"/>
</dbReference>
<dbReference type="Gene3D" id="3.30.230.10">
    <property type="match status" value="1"/>
</dbReference>
<accession>A0A382BG44</accession>
<dbReference type="InterPro" id="IPR020568">
    <property type="entry name" value="Ribosomal_Su5_D2-typ_SF"/>
</dbReference>
<dbReference type="InterPro" id="IPR014721">
    <property type="entry name" value="Ribsml_uS5_D2-typ_fold_subgr"/>
</dbReference>
<keyword evidence="2" id="KW-0689">Ribosomal protein</keyword>
<dbReference type="InterPro" id="IPR000851">
    <property type="entry name" value="Ribosomal_uS5"/>
</dbReference>
<feature type="domain" description="S5 DRBM" evidence="4">
    <location>
        <begin position="1"/>
        <end position="36"/>
    </location>
</feature>
<organism evidence="5">
    <name type="scientific">marine metagenome</name>
    <dbReference type="NCBI Taxonomy" id="408172"/>
    <lineage>
        <taxon>unclassified sequences</taxon>
        <taxon>metagenomes</taxon>
        <taxon>ecological metagenomes</taxon>
    </lineage>
</organism>
<dbReference type="SUPFAM" id="SSF54211">
    <property type="entry name" value="Ribosomal protein S5 domain 2-like"/>
    <property type="match status" value="1"/>
</dbReference>
<dbReference type="Gene3D" id="3.30.160.20">
    <property type="match status" value="1"/>
</dbReference>
<evidence type="ECO:0000259" key="4">
    <source>
        <dbReference type="PROSITE" id="PS50881"/>
    </source>
</evidence>
<evidence type="ECO:0000256" key="1">
    <source>
        <dbReference type="ARBA" id="ARBA00008945"/>
    </source>
</evidence>
<dbReference type="AlphaFoldDB" id="A0A382BG44"/>
<dbReference type="GO" id="GO:0006412">
    <property type="term" value="P:translation"/>
    <property type="evidence" value="ECO:0007669"/>
    <property type="project" value="InterPro"/>
</dbReference>
<gene>
    <name evidence="5" type="ORF">METZ01_LOCUS165106</name>
</gene>
<sequence length="137" mass="14427">VGNGNGELGIGSGKASNVPDAVKKAVSQAKKNMIIVPIINGSIPYEIKSKFCGSIVLLKPAPEGTGIKAGATLRAISEVLGVKNIITKVWRSTNPSNVVKAAYKGLNSMVDIKNELELRSNTINNNINSIKEPVSDE</sequence>
<dbReference type="Pfam" id="PF03719">
    <property type="entry name" value="Ribosomal_S5_C"/>
    <property type="match status" value="1"/>
</dbReference>
<feature type="non-terminal residue" evidence="5">
    <location>
        <position position="1"/>
    </location>
</feature>
<comment type="similarity">
    <text evidence="1">Belongs to the universal ribosomal protein uS5 family.</text>
</comment>